<organism evidence="5 6">
    <name type="scientific">Amycolatopsis keratiniphila subsp. keratiniphila</name>
    <dbReference type="NCBI Taxonomy" id="227715"/>
    <lineage>
        <taxon>Bacteria</taxon>
        <taxon>Bacillati</taxon>
        <taxon>Actinomycetota</taxon>
        <taxon>Actinomycetes</taxon>
        <taxon>Pseudonocardiales</taxon>
        <taxon>Pseudonocardiaceae</taxon>
        <taxon>Amycolatopsis</taxon>
        <taxon>Amycolatopsis japonica group</taxon>
    </lineage>
</organism>
<keyword evidence="1" id="KW-0805">Transcription regulation</keyword>
<dbReference type="RefSeq" id="WP_063274908.1">
    <property type="nucleotide sequence ID" value="NZ_LQMT02000007.1"/>
</dbReference>
<accession>A0A1W2M1Q9</accession>
<dbReference type="InterPro" id="IPR002577">
    <property type="entry name" value="HTH_HxlR"/>
</dbReference>
<name>A0A1W2M1Q9_9PSEU</name>
<evidence type="ECO:0000256" key="1">
    <source>
        <dbReference type="ARBA" id="ARBA00023015"/>
    </source>
</evidence>
<dbReference type="Proteomes" id="UP000076660">
    <property type="component" value="Unassembled WGS sequence"/>
</dbReference>
<dbReference type="InterPro" id="IPR036390">
    <property type="entry name" value="WH_DNA-bd_sf"/>
</dbReference>
<dbReference type="InterPro" id="IPR036388">
    <property type="entry name" value="WH-like_DNA-bd_sf"/>
</dbReference>
<evidence type="ECO:0000256" key="2">
    <source>
        <dbReference type="ARBA" id="ARBA00023125"/>
    </source>
</evidence>
<reference evidence="5 6" key="1">
    <citation type="submission" date="2016-12" db="EMBL/GenBank/DDBJ databases">
        <title>Amycolatopsis keratiniphila subsp. keratiniphila genome sequencing and assembly.</title>
        <authorList>
            <person name="Mayilraj S."/>
            <person name="Kaur N."/>
        </authorList>
    </citation>
    <scope>NUCLEOTIDE SEQUENCE [LARGE SCALE GENOMIC DNA]</scope>
    <source>
        <strain evidence="5 6">DSM 44409</strain>
    </source>
</reference>
<proteinExistence type="predicted"/>
<evidence type="ECO:0000256" key="3">
    <source>
        <dbReference type="ARBA" id="ARBA00023163"/>
    </source>
</evidence>
<dbReference type="InterPro" id="IPR011991">
    <property type="entry name" value="ArsR-like_HTH"/>
</dbReference>
<evidence type="ECO:0000313" key="5">
    <source>
        <dbReference type="EMBL" id="ONF73783.1"/>
    </source>
</evidence>
<dbReference type="Gene3D" id="1.10.10.10">
    <property type="entry name" value="Winged helix-like DNA-binding domain superfamily/Winged helix DNA-binding domain"/>
    <property type="match status" value="1"/>
</dbReference>
<evidence type="ECO:0000313" key="6">
    <source>
        <dbReference type="Proteomes" id="UP000076660"/>
    </source>
</evidence>
<dbReference type="EMBL" id="LQMT02000007">
    <property type="protein sequence ID" value="ONF73783.1"/>
    <property type="molecule type" value="Genomic_DNA"/>
</dbReference>
<dbReference type="GO" id="GO:0003677">
    <property type="term" value="F:DNA binding"/>
    <property type="evidence" value="ECO:0007669"/>
    <property type="project" value="UniProtKB-KW"/>
</dbReference>
<dbReference type="AlphaFoldDB" id="A0A1W2M1Q9"/>
<keyword evidence="2" id="KW-0238">DNA-binding</keyword>
<dbReference type="SUPFAM" id="SSF46785">
    <property type="entry name" value="Winged helix' DNA-binding domain"/>
    <property type="match status" value="1"/>
</dbReference>
<gene>
    <name evidence="5" type="ORF">AVR91_0206705</name>
</gene>
<dbReference type="CDD" id="cd00090">
    <property type="entry name" value="HTH_ARSR"/>
    <property type="match status" value="1"/>
</dbReference>
<feature type="domain" description="HTH hxlR-type" evidence="4">
    <location>
        <begin position="7"/>
        <end position="98"/>
    </location>
</feature>
<dbReference type="Pfam" id="PF01638">
    <property type="entry name" value="HxlR"/>
    <property type="match status" value="1"/>
</dbReference>
<comment type="caution">
    <text evidence="5">The sequence shown here is derived from an EMBL/GenBank/DDBJ whole genome shotgun (WGS) entry which is preliminary data.</text>
</comment>
<dbReference type="PANTHER" id="PTHR33204">
    <property type="entry name" value="TRANSCRIPTIONAL REGULATOR, MARR FAMILY"/>
    <property type="match status" value="1"/>
</dbReference>
<sequence>MRYAQHCPIALAAEVIGEPWTLLIIRELLRGSTSITDIAAGVPGMSGGLLAKRLRKLETAGVVELRQREAELTESGRELASVVEPLGKWGARRLPPPRHGDLDPALLLRDISRGIDRTTLPARPVAIHFRFTESRGPRWWWLVLSQELAAPTFHDPRLPRAMRIDCTLGALAGVWLGHTDWLDALRDGSIVISGPRTAVRQAIVWIGACPYSTTGSGEPTLSS</sequence>
<keyword evidence="3" id="KW-0804">Transcription</keyword>
<dbReference type="PANTHER" id="PTHR33204:SF18">
    <property type="entry name" value="TRANSCRIPTIONAL REGULATORY PROTEIN"/>
    <property type="match status" value="1"/>
</dbReference>
<evidence type="ECO:0000259" key="4">
    <source>
        <dbReference type="PROSITE" id="PS51118"/>
    </source>
</evidence>
<dbReference type="PROSITE" id="PS51118">
    <property type="entry name" value="HTH_HXLR"/>
    <property type="match status" value="1"/>
</dbReference>
<dbReference type="OrthoDB" id="9792527at2"/>
<protein>
    <submittedName>
        <fullName evidence="5">HxlR family transcriptional regulator</fullName>
    </submittedName>
</protein>